<proteinExistence type="predicted"/>
<dbReference type="Proteomes" id="UP000011082">
    <property type="component" value="Unassembled WGS sequence"/>
</dbReference>
<reference evidence="3" key="1">
    <citation type="submission" date="2011-05" db="EMBL/GenBank/DDBJ databases">
        <title>The genome sequence of Vittaforma corneae strain ATCC 50505.</title>
        <authorList>
            <consortium name="The Broad Institute Genome Sequencing Platform"/>
            <person name="Cuomo C."/>
            <person name="Didier E."/>
            <person name="Bowers L."/>
            <person name="Young S.K."/>
            <person name="Zeng Q."/>
            <person name="Gargeya S."/>
            <person name="Fitzgerald M."/>
            <person name="Haas B."/>
            <person name="Abouelleil A."/>
            <person name="Alvarado L."/>
            <person name="Arachchi H.M."/>
            <person name="Berlin A."/>
            <person name="Chapman S.B."/>
            <person name="Gearin G."/>
            <person name="Goldberg J."/>
            <person name="Griggs A."/>
            <person name="Gujja S."/>
            <person name="Hansen M."/>
            <person name="Heiman D."/>
            <person name="Howarth C."/>
            <person name="Larimer J."/>
            <person name="Lui A."/>
            <person name="MacDonald P.J.P."/>
            <person name="McCowen C."/>
            <person name="Montmayeur A."/>
            <person name="Murphy C."/>
            <person name="Neiman D."/>
            <person name="Pearson M."/>
            <person name="Priest M."/>
            <person name="Roberts A."/>
            <person name="Saif S."/>
            <person name="Shea T."/>
            <person name="Sisk P."/>
            <person name="Stolte C."/>
            <person name="Sykes S."/>
            <person name="Wortman J."/>
            <person name="Nusbaum C."/>
            <person name="Birren B."/>
        </authorList>
    </citation>
    <scope>NUCLEOTIDE SEQUENCE [LARGE SCALE GENOMIC DNA]</scope>
    <source>
        <strain evidence="3">ATCC 50505</strain>
    </source>
</reference>
<dbReference type="RefSeq" id="XP_007604517.1">
    <property type="nucleotide sequence ID" value="XM_007604455.1"/>
</dbReference>
<gene>
    <name evidence="2" type="ORF">VICG_01071</name>
</gene>
<dbReference type="InParanoid" id="L2GNJ0"/>
<name>L2GNJ0_VITCO</name>
<sequence>MKKIFNDSHVKLMADFLSKNLNSILRSSVPIEKQSRKLLILMDIDQLEILELHSSIGSLSEWEVDEQLKKFGFLSKINLFEKKAILADLIKKRLIKVISYNNSLVDYENLPENADSQLVYALLKHLHEYSNRPIPKSDIPQKFYLPEFSPRYPERRPTHLNIYNDATFFKHLSDEVLPQIAEECTPGLSLKERRRLTKRTFYSNERFPNRTNEHSIKDFLNDPNVTLRKKKALYYEPSVPINYKTDQKIELPKISHELRMIEPDVNPDLYDRFDLREFVDQTLFTNNNIPIPTRPRHSSIAEFRVNIKGYHSFVRFLQQHLFRLIISQDKYISAADAEYIAKEIQAYLTLAELEYFYDVYIGSASFKPEQLGRFKRSKVDGRKNKKTTIPDQVDDGNVKSDIDGLV</sequence>
<dbReference type="GeneID" id="19881782"/>
<keyword evidence="3" id="KW-1185">Reference proteome</keyword>
<evidence type="ECO:0000256" key="1">
    <source>
        <dbReference type="SAM" id="MobiDB-lite"/>
    </source>
</evidence>
<dbReference type="VEuPathDB" id="MicrosporidiaDB:VICG_01071"/>
<accession>L2GNJ0</accession>
<organism evidence="2 3">
    <name type="scientific">Vittaforma corneae (strain ATCC 50505)</name>
    <name type="common">Microsporidian parasite</name>
    <name type="synonym">Nosema corneum</name>
    <dbReference type="NCBI Taxonomy" id="993615"/>
    <lineage>
        <taxon>Eukaryota</taxon>
        <taxon>Fungi</taxon>
        <taxon>Fungi incertae sedis</taxon>
        <taxon>Microsporidia</taxon>
        <taxon>Nosematidae</taxon>
        <taxon>Vittaforma</taxon>
    </lineage>
</organism>
<evidence type="ECO:0000313" key="3">
    <source>
        <dbReference type="Proteomes" id="UP000011082"/>
    </source>
</evidence>
<dbReference type="HOGENOM" id="CLU_678270_0_0_1"/>
<dbReference type="AlphaFoldDB" id="L2GNJ0"/>
<protein>
    <submittedName>
        <fullName evidence="2">Uncharacterized protein</fullName>
    </submittedName>
</protein>
<dbReference type="EMBL" id="JH370137">
    <property type="protein sequence ID" value="ELA41887.1"/>
    <property type="molecule type" value="Genomic_DNA"/>
</dbReference>
<feature type="compositionally biased region" description="Basic and acidic residues" evidence="1">
    <location>
        <begin position="396"/>
        <end position="406"/>
    </location>
</feature>
<feature type="region of interest" description="Disordered" evidence="1">
    <location>
        <begin position="383"/>
        <end position="406"/>
    </location>
</feature>
<evidence type="ECO:0000313" key="2">
    <source>
        <dbReference type="EMBL" id="ELA41887.1"/>
    </source>
</evidence>